<dbReference type="AlphaFoldDB" id="A0A0F7HGS0"/>
<evidence type="ECO:0000313" key="1">
    <source>
        <dbReference type="EMBL" id="VEI72401.1"/>
    </source>
</evidence>
<accession>A0A0F7HGS0</accession>
<protein>
    <submittedName>
        <fullName evidence="1">Uncharacterized protein</fullName>
    </submittedName>
</protein>
<proteinExistence type="predicted"/>
<dbReference type="KEGG" id="sfw:WN53_24190"/>
<reference evidence="1 2" key="1">
    <citation type="submission" date="2018-12" db="EMBL/GenBank/DDBJ databases">
        <authorList>
            <consortium name="Pathogen Informatics"/>
        </authorList>
    </citation>
    <scope>NUCLEOTIDE SEQUENCE [LARGE SCALE GENOMIC DNA]</scope>
    <source>
        <strain evidence="1 2">NCTC13193</strain>
    </source>
</reference>
<dbReference type="RefSeq" id="WP_024485582.1">
    <property type="nucleotide sequence ID" value="NZ_CAMKJV010000002.1"/>
</dbReference>
<gene>
    <name evidence="1" type="ORF">NCTC13193_03669</name>
</gene>
<organism evidence="1 2">
    <name type="scientific">Serratia fonticola</name>
    <dbReference type="NCBI Taxonomy" id="47917"/>
    <lineage>
        <taxon>Bacteria</taxon>
        <taxon>Pseudomonadati</taxon>
        <taxon>Pseudomonadota</taxon>
        <taxon>Gammaproteobacteria</taxon>
        <taxon>Enterobacterales</taxon>
        <taxon>Yersiniaceae</taxon>
        <taxon>Serratia</taxon>
    </lineage>
</organism>
<name>A0A0F7HGS0_SERFO</name>
<sequence>MAALSDAMMQVLLTLAVYYPFTLLALAGLMIIAYQRRKMPVWRLALILLLVLFVLFSLVASSWHR</sequence>
<dbReference type="Proteomes" id="UP000270487">
    <property type="component" value="Chromosome"/>
</dbReference>
<dbReference type="GeneID" id="30323286"/>
<evidence type="ECO:0000313" key="2">
    <source>
        <dbReference type="Proteomes" id="UP000270487"/>
    </source>
</evidence>
<dbReference type="EMBL" id="LR134492">
    <property type="protein sequence ID" value="VEI72401.1"/>
    <property type="molecule type" value="Genomic_DNA"/>
</dbReference>